<protein>
    <submittedName>
        <fullName evidence="3">Antibiotic acetyltransferase</fullName>
    </submittedName>
</protein>
<dbReference type="SUPFAM" id="SSF51161">
    <property type="entry name" value="Trimeric LpxA-like enzymes"/>
    <property type="match status" value="1"/>
</dbReference>
<dbReference type="EMBL" id="RAYQ01000005">
    <property type="protein sequence ID" value="RKI92504.1"/>
    <property type="molecule type" value="Genomic_DNA"/>
</dbReference>
<organism evidence="3 4">
    <name type="scientific">Parablautia intestinalis</name>
    <dbReference type="NCBI Taxonomy" id="2320100"/>
    <lineage>
        <taxon>Bacteria</taxon>
        <taxon>Bacillati</taxon>
        <taxon>Bacillota</taxon>
        <taxon>Clostridia</taxon>
        <taxon>Lachnospirales</taxon>
        <taxon>Lachnospiraceae</taxon>
        <taxon>Parablautia</taxon>
    </lineage>
</organism>
<evidence type="ECO:0000313" key="3">
    <source>
        <dbReference type="EMBL" id="RKI92504.1"/>
    </source>
</evidence>
<dbReference type="CDD" id="cd03349">
    <property type="entry name" value="LbH_XAT"/>
    <property type="match status" value="1"/>
</dbReference>
<gene>
    <name evidence="3" type="ORF">D7V94_06820</name>
</gene>
<dbReference type="InterPro" id="IPR050179">
    <property type="entry name" value="Trans_hexapeptide_repeat"/>
</dbReference>
<evidence type="ECO:0000313" key="4">
    <source>
        <dbReference type="Proteomes" id="UP000280696"/>
    </source>
</evidence>
<keyword evidence="1 3" id="KW-0808">Transferase</keyword>
<evidence type="ECO:0000256" key="2">
    <source>
        <dbReference type="ARBA" id="ARBA00022737"/>
    </source>
</evidence>
<dbReference type="OrthoDB" id="9815592at2"/>
<accession>A0A3A9AN96</accession>
<proteinExistence type="predicted"/>
<dbReference type="InterPro" id="IPR018357">
    <property type="entry name" value="Hexapep_transf_CS"/>
</dbReference>
<dbReference type="PANTHER" id="PTHR43300">
    <property type="entry name" value="ACETYLTRANSFERASE"/>
    <property type="match status" value="1"/>
</dbReference>
<dbReference type="InterPro" id="IPR001451">
    <property type="entry name" value="Hexapep"/>
</dbReference>
<dbReference type="InterPro" id="IPR011004">
    <property type="entry name" value="Trimer_LpxA-like_sf"/>
</dbReference>
<keyword evidence="4" id="KW-1185">Reference proteome</keyword>
<dbReference type="Gene3D" id="2.160.10.10">
    <property type="entry name" value="Hexapeptide repeat proteins"/>
    <property type="match status" value="1"/>
</dbReference>
<evidence type="ECO:0000256" key="1">
    <source>
        <dbReference type="ARBA" id="ARBA00022679"/>
    </source>
</evidence>
<dbReference type="GO" id="GO:0016740">
    <property type="term" value="F:transferase activity"/>
    <property type="evidence" value="ECO:0007669"/>
    <property type="project" value="UniProtKB-KW"/>
</dbReference>
<name>A0A3A9AN96_9FIRM</name>
<dbReference type="Proteomes" id="UP000280696">
    <property type="component" value="Unassembled WGS sequence"/>
</dbReference>
<keyword evidence="2" id="KW-0677">Repeat</keyword>
<sequence>MAESIGRFCSINETAKIWNNHPVDYITTHPILDNPLAYEWEKVPIREELCERYGHNKNNHPFVNSKLRNNHPVIIGNDVWIGANVSILPGVTIGDGAILATGAVITKNVPDYAVVGGIPAKVIKYRFDKDEVNILKKVQWWNWSIDEIENHLELFYSPEAFFDSYRKI</sequence>
<dbReference type="PROSITE" id="PS00101">
    <property type="entry name" value="HEXAPEP_TRANSFERASES"/>
    <property type="match status" value="1"/>
</dbReference>
<comment type="caution">
    <text evidence="3">The sequence shown here is derived from an EMBL/GenBank/DDBJ whole genome shotgun (WGS) entry which is preliminary data.</text>
</comment>
<dbReference type="Pfam" id="PF00132">
    <property type="entry name" value="Hexapep"/>
    <property type="match status" value="1"/>
</dbReference>
<reference evidence="3 4" key="1">
    <citation type="submission" date="2018-09" db="EMBL/GenBank/DDBJ databases">
        <title>Murine metabolic-syndrome-specific gut microbial biobank.</title>
        <authorList>
            <person name="Liu C."/>
        </authorList>
    </citation>
    <scope>NUCLEOTIDE SEQUENCE [LARGE SCALE GENOMIC DNA]</scope>
    <source>
        <strain evidence="3 4">0.1xD8-82</strain>
    </source>
</reference>
<dbReference type="AlphaFoldDB" id="A0A3A9AN96"/>
<dbReference type="PANTHER" id="PTHR43300:SF11">
    <property type="entry name" value="ACETYLTRANSFERASE RV3034C-RELATED"/>
    <property type="match status" value="1"/>
</dbReference>